<evidence type="ECO:0000256" key="1">
    <source>
        <dbReference type="SAM" id="MobiDB-lite"/>
    </source>
</evidence>
<organism evidence="2 3">
    <name type="scientific">Dillenia turbinata</name>
    <dbReference type="NCBI Taxonomy" id="194707"/>
    <lineage>
        <taxon>Eukaryota</taxon>
        <taxon>Viridiplantae</taxon>
        <taxon>Streptophyta</taxon>
        <taxon>Embryophyta</taxon>
        <taxon>Tracheophyta</taxon>
        <taxon>Spermatophyta</taxon>
        <taxon>Magnoliopsida</taxon>
        <taxon>eudicotyledons</taxon>
        <taxon>Gunneridae</taxon>
        <taxon>Pentapetalae</taxon>
        <taxon>Dilleniales</taxon>
        <taxon>Dilleniaceae</taxon>
        <taxon>Dillenia</taxon>
    </lineage>
</organism>
<evidence type="ECO:0000313" key="3">
    <source>
        <dbReference type="Proteomes" id="UP001370490"/>
    </source>
</evidence>
<sequence>MFDPGRAVNKGQICSPSPVYQKSRSYDSAQADFDFRYLEKNINHENFSDLGGSDIEFQVQDGYGSNSPPLWRKDQSKSNGDEFSPLLSQNHLEGNLSPASRRQVIVNRRIELMEMIKTMPESSFELSLKDIVDRQQHLDEVQDGVGPDDGEFEFNVKVQPKRQKSRNKKSNKMDRISRSGSMDNEAFLLKMAIPSLGLTRRNKSVPGTCSKVSPRESFEGSRELRDKEWWKSKSSGSGEKEILKGGSISGSRSSSNSSTSR</sequence>
<evidence type="ECO:0000313" key="2">
    <source>
        <dbReference type="EMBL" id="KAK6922803.1"/>
    </source>
</evidence>
<feature type="compositionally biased region" description="Basic and acidic residues" evidence="1">
    <location>
        <begin position="71"/>
        <end position="80"/>
    </location>
</feature>
<dbReference type="EMBL" id="JBAMMX010000018">
    <property type="protein sequence ID" value="KAK6922803.1"/>
    <property type="molecule type" value="Genomic_DNA"/>
</dbReference>
<gene>
    <name evidence="2" type="ORF">RJ641_011107</name>
</gene>
<feature type="compositionally biased region" description="Basic residues" evidence="1">
    <location>
        <begin position="159"/>
        <end position="170"/>
    </location>
</feature>
<protein>
    <submittedName>
        <fullName evidence="2">Uncharacterized protein</fullName>
    </submittedName>
</protein>
<name>A0AAN8Z6Y1_9MAGN</name>
<dbReference type="PANTHER" id="PTHR34193">
    <property type="entry name" value="OS11G0199801 PROTEIN"/>
    <property type="match status" value="1"/>
</dbReference>
<feature type="region of interest" description="Disordered" evidence="1">
    <location>
        <begin position="159"/>
        <end position="179"/>
    </location>
</feature>
<accession>A0AAN8Z6Y1</accession>
<comment type="caution">
    <text evidence="2">The sequence shown here is derived from an EMBL/GenBank/DDBJ whole genome shotgun (WGS) entry which is preliminary data.</text>
</comment>
<dbReference type="PANTHER" id="PTHR34193:SF10">
    <property type="entry name" value="DUF1645 FAMILY PROTEIN"/>
    <property type="match status" value="1"/>
</dbReference>
<feature type="region of interest" description="Disordered" evidence="1">
    <location>
        <begin position="61"/>
        <end position="94"/>
    </location>
</feature>
<feature type="region of interest" description="Disordered" evidence="1">
    <location>
        <begin position="200"/>
        <end position="261"/>
    </location>
</feature>
<feature type="compositionally biased region" description="Low complexity" evidence="1">
    <location>
        <begin position="244"/>
        <end position="261"/>
    </location>
</feature>
<proteinExistence type="predicted"/>
<keyword evidence="3" id="KW-1185">Reference proteome</keyword>
<feature type="compositionally biased region" description="Basic and acidic residues" evidence="1">
    <location>
        <begin position="213"/>
        <end position="231"/>
    </location>
</feature>
<dbReference type="Proteomes" id="UP001370490">
    <property type="component" value="Unassembled WGS sequence"/>
</dbReference>
<reference evidence="2 3" key="1">
    <citation type="submission" date="2023-12" db="EMBL/GenBank/DDBJ databases">
        <title>A high-quality genome assembly for Dillenia turbinata (Dilleniales).</title>
        <authorList>
            <person name="Chanderbali A."/>
        </authorList>
    </citation>
    <scope>NUCLEOTIDE SEQUENCE [LARGE SCALE GENOMIC DNA]</scope>
    <source>
        <strain evidence="2">LSX21</strain>
        <tissue evidence="2">Leaf</tissue>
    </source>
</reference>
<dbReference type="AlphaFoldDB" id="A0AAN8Z6Y1"/>